<evidence type="ECO:0000256" key="7">
    <source>
        <dbReference type="SAM" id="SignalP"/>
    </source>
</evidence>
<feature type="signal peptide" evidence="7">
    <location>
        <begin position="1"/>
        <end position="26"/>
    </location>
</feature>
<dbReference type="PIRSF" id="PIRSF000137">
    <property type="entry name" value="Alcohol_oxidase"/>
    <property type="match status" value="1"/>
</dbReference>
<feature type="domain" description="Glucose-methanol-choline oxidoreductase N-terminal" evidence="8">
    <location>
        <begin position="122"/>
        <end position="145"/>
    </location>
</feature>
<evidence type="ECO:0000256" key="4">
    <source>
        <dbReference type="ARBA" id="ARBA00022827"/>
    </source>
</evidence>
<organism evidence="10 11">
    <name type="scientific">Elysia crispata</name>
    <name type="common">lettuce slug</name>
    <dbReference type="NCBI Taxonomy" id="231223"/>
    <lineage>
        <taxon>Eukaryota</taxon>
        <taxon>Metazoa</taxon>
        <taxon>Spiralia</taxon>
        <taxon>Lophotrochozoa</taxon>
        <taxon>Mollusca</taxon>
        <taxon>Gastropoda</taxon>
        <taxon>Heterobranchia</taxon>
        <taxon>Euthyneura</taxon>
        <taxon>Panpulmonata</taxon>
        <taxon>Sacoglossa</taxon>
        <taxon>Placobranchoidea</taxon>
        <taxon>Plakobranchidae</taxon>
        <taxon>Elysia</taxon>
    </lineage>
</organism>
<keyword evidence="3 6" id="KW-0285">Flavoprotein</keyword>
<dbReference type="Pfam" id="PF05199">
    <property type="entry name" value="GMC_oxred_C"/>
    <property type="match status" value="1"/>
</dbReference>
<keyword evidence="7" id="KW-0732">Signal</keyword>
<protein>
    <recommendedName>
        <fullName evidence="8 9">Glucose-methanol-choline oxidoreductase N-terminal domain-containing protein</fullName>
    </recommendedName>
</protein>
<dbReference type="EMBL" id="JAWDGP010007148">
    <property type="protein sequence ID" value="KAK3729279.1"/>
    <property type="molecule type" value="Genomic_DNA"/>
</dbReference>
<dbReference type="InterPro" id="IPR000172">
    <property type="entry name" value="GMC_OxRdtase_N"/>
</dbReference>
<evidence type="ECO:0000256" key="6">
    <source>
        <dbReference type="RuleBase" id="RU003968"/>
    </source>
</evidence>
<dbReference type="InterPro" id="IPR036188">
    <property type="entry name" value="FAD/NAD-bd_sf"/>
</dbReference>
<keyword evidence="4 5" id="KW-0274">FAD</keyword>
<feature type="binding site" evidence="5">
    <location>
        <position position="124"/>
    </location>
    <ligand>
        <name>FAD</name>
        <dbReference type="ChEBI" id="CHEBI:57692"/>
    </ligand>
</feature>
<dbReference type="Proteomes" id="UP001283361">
    <property type="component" value="Unassembled WGS sequence"/>
</dbReference>
<dbReference type="Gene3D" id="3.50.50.60">
    <property type="entry name" value="FAD/NAD(P)-binding domain"/>
    <property type="match status" value="1"/>
</dbReference>
<dbReference type="Gene3D" id="3.30.560.10">
    <property type="entry name" value="Glucose Oxidase, domain 3"/>
    <property type="match status" value="1"/>
</dbReference>
<evidence type="ECO:0000256" key="1">
    <source>
        <dbReference type="ARBA" id="ARBA00001974"/>
    </source>
</evidence>
<dbReference type="InterPro" id="IPR012132">
    <property type="entry name" value="GMC_OxRdtase"/>
</dbReference>
<dbReference type="PROSITE" id="PS00624">
    <property type="entry name" value="GMC_OXRED_2"/>
    <property type="match status" value="1"/>
</dbReference>
<gene>
    <name evidence="10" type="ORF">RRG08_020152</name>
</gene>
<dbReference type="PANTHER" id="PTHR11552:SF147">
    <property type="entry name" value="CHOLINE DEHYDROGENASE, MITOCHONDRIAL"/>
    <property type="match status" value="1"/>
</dbReference>
<dbReference type="SUPFAM" id="SSF54373">
    <property type="entry name" value="FAD-linked reductases, C-terminal domain"/>
    <property type="match status" value="1"/>
</dbReference>
<keyword evidence="11" id="KW-1185">Reference proteome</keyword>
<dbReference type="InterPro" id="IPR007867">
    <property type="entry name" value="GMC_OxRtase_C"/>
</dbReference>
<dbReference type="PROSITE" id="PS00623">
    <property type="entry name" value="GMC_OXRED_1"/>
    <property type="match status" value="1"/>
</dbReference>
<evidence type="ECO:0000256" key="2">
    <source>
        <dbReference type="ARBA" id="ARBA00010790"/>
    </source>
</evidence>
<evidence type="ECO:0000256" key="3">
    <source>
        <dbReference type="ARBA" id="ARBA00022630"/>
    </source>
</evidence>
<comment type="caution">
    <text evidence="10">The sequence shown here is derived from an EMBL/GenBank/DDBJ whole genome shotgun (WGS) entry which is preliminary data.</text>
</comment>
<feature type="chain" id="PRO_5041907925" description="Glucose-methanol-choline oxidoreductase N-terminal domain-containing protein" evidence="7">
    <location>
        <begin position="27"/>
        <end position="606"/>
    </location>
</feature>
<proteinExistence type="inferred from homology"/>
<evidence type="ECO:0000313" key="10">
    <source>
        <dbReference type="EMBL" id="KAK3729279.1"/>
    </source>
</evidence>
<evidence type="ECO:0000256" key="5">
    <source>
        <dbReference type="PIRSR" id="PIRSR000137-2"/>
    </source>
</evidence>
<dbReference type="AlphaFoldDB" id="A0AAE1CQQ2"/>
<evidence type="ECO:0000313" key="11">
    <source>
        <dbReference type="Proteomes" id="UP001283361"/>
    </source>
</evidence>
<evidence type="ECO:0000259" key="8">
    <source>
        <dbReference type="PROSITE" id="PS00623"/>
    </source>
</evidence>
<reference evidence="10" key="1">
    <citation type="journal article" date="2023" name="G3 (Bethesda)">
        <title>A reference genome for the long-term kleptoplast-retaining sea slug Elysia crispata morphotype clarki.</title>
        <authorList>
            <person name="Eastman K.E."/>
            <person name="Pendleton A.L."/>
            <person name="Shaikh M.A."/>
            <person name="Suttiyut T."/>
            <person name="Ogas R."/>
            <person name="Tomko P."/>
            <person name="Gavelis G."/>
            <person name="Widhalm J.R."/>
            <person name="Wisecaver J.H."/>
        </authorList>
    </citation>
    <scope>NUCLEOTIDE SEQUENCE</scope>
    <source>
        <strain evidence="10">ECLA1</strain>
    </source>
</reference>
<sequence length="606" mass="67362">MMSFTTVLPLTVLLVALAWHAYVSNSFKQGPVFVTQLNSTYDYIIVGGGTAGCVLAARITENNDVTVLLLEAGGSDWENPNIDIPGMAPSNMKTEIDWNFLSERQKGLFKGLANERPTWPRGKVLGGSSSINAMAAVRGSRHDYDRWARYTGDTTWDYAHVLNYFKKMEDMRIPELRDSKFHGKDGPVRIEHQSSSPLSHKLIEAGRSLGYPVSNDYNSGFMKEGVFRLHSNRADGKRLSASRAYLYPAMGRPNLHVAVHAHVQKVVFKDKRAVGVEVIKDGRKIVVSAGKEVILSGGTVGSPHVLLLSGVGPQTQLENLHIPVVANLPVGENLHDHVFFDLAASIDEPLSWKLSSYSSWWSSLSYYLFGTGPLTVPFTFENTAFMCSNAETKKLEWPDIQLHIQNSVYTSQASRGLNMAEEMVEELSYRDVWDYGFTCMSSMTRPESRGNITLVSSDPFEHPRINPNYLDDPYDMDILIKGVHECKRLMTSKTMQEIGAKFLDTVPLKACKQYKFDSREYWTCAIQQRPLTIYHPVGTCKMGPQGDSTAVVDSNLRVQGLSGLRVVDASIMPWIPSANTHIPTIMVAEKGADLILGKQSPAAIDF</sequence>
<evidence type="ECO:0000259" key="9">
    <source>
        <dbReference type="PROSITE" id="PS00624"/>
    </source>
</evidence>
<dbReference type="GO" id="GO:0050660">
    <property type="term" value="F:flavin adenine dinucleotide binding"/>
    <property type="evidence" value="ECO:0007669"/>
    <property type="project" value="InterPro"/>
</dbReference>
<dbReference type="GO" id="GO:0016614">
    <property type="term" value="F:oxidoreductase activity, acting on CH-OH group of donors"/>
    <property type="evidence" value="ECO:0007669"/>
    <property type="project" value="InterPro"/>
</dbReference>
<comment type="cofactor">
    <cofactor evidence="1 5">
        <name>FAD</name>
        <dbReference type="ChEBI" id="CHEBI:57692"/>
    </cofactor>
</comment>
<dbReference type="Pfam" id="PF00732">
    <property type="entry name" value="GMC_oxred_N"/>
    <property type="match status" value="1"/>
</dbReference>
<feature type="domain" description="Glucose-methanol-choline oxidoreductase N-terminal" evidence="9">
    <location>
        <begin position="298"/>
        <end position="312"/>
    </location>
</feature>
<dbReference type="SUPFAM" id="SSF51905">
    <property type="entry name" value="FAD/NAD(P)-binding domain"/>
    <property type="match status" value="1"/>
</dbReference>
<comment type="similarity">
    <text evidence="2 6">Belongs to the GMC oxidoreductase family.</text>
</comment>
<dbReference type="PANTHER" id="PTHR11552">
    <property type="entry name" value="GLUCOSE-METHANOL-CHOLINE GMC OXIDOREDUCTASE"/>
    <property type="match status" value="1"/>
</dbReference>
<accession>A0AAE1CQQ2</accession>
<name>A0AAE1CQQ2_9GAST</name>
<feature type="binding site" evidence="5">
    <location>
        <position position="263"/>
    </location>
    <ligand>
        <name>FAD</name>
        <dbReference type="ChEBI" id="CHEBI:57692"/>
    </ligand>
</feature>